<evidence type="ECO:0000313" key="3">
    <source>
        <dbReference type="EMBL" id="PWV99134.1"/>
    </source>
</evidence>
<dbReference type="GO" id="GO:0016740">
    <property type="term" value="F:transferase activity"/>
    <property type="evidence" value="ECO:0007669"/>
    <property type="project" value="UniProtKB-KW"/>
</dbReference>
<dbReference type="RefSeq" id="WP_110033280.1">
    <property type="nucleotide sequence ID" value="NZ_QGTR01000004.1"/>
</dbReference>
<dbReference type="OrthoDB" id="9782992at2"/>
<dbReference type="Gene3D" id="1.20.1050.10">
    <property type="match status" value="1"/>
</dbReference>
<organism evidence="3 4">
    <name type="scientific">Hoeflea marina</name>
    <dbReference type="NCBI Taxonomy" id="274592"/>
    <lineage>
        <taxon>Bacteria</taxon>
        <taxon>Pseudomonadati</taxon>
        <taxon>Pseudomonadota</taxon>
        <taxon>Alphaproteobacteria</taxon>
        <taxon>Hyphomicrobiales</taxon>
        <taxon>Rhizobiaceae</taxon>
        <taxon>Hoeflea</taxon>
    </lineage>
</organism>
<dbReference type="PANTHER" id="PTHR44051:SF8">
    <property type="entry name" value="GLUTATHIONE S-TRANSFERASE GSTA"/>
    <property type="match status" value="1"/>
</dbReference>
<proteinExistence type="predicted"/>
<comment type="caution">
    <text evidence="3">The sequence shown here is derived from an EMBL/GenBank/DDBJ whole genome shotgun (WGS) entry which is preliminary data.</text>
</comment>
<dbReference type="InterPro" id="IPR040079">
    <property type="entry name" value="Glutathione_S-Trfase"/>
</dbReference>
<accession>A0A317PGI2</accession>
<feature type="domain" description="GST N-terminal" evidence="1">
    <location>
        <begin position="1"/>
        <end position="83"/>
    </location>
</feature>
<dbReference type="CDD" id="cd00570">
    <property type="entry name" value="GST_N_family"/>
    <property type="match status" value="1"/>
</dbReference>
<gene>
    <name evidence="3" type="ORF">DFR52_104426</name>
</gene>
<protein>
    <submittedName>
        <fullName evidence="3">Glutathione S-transferase</fullName>
    </submittedName>
</protein>
<name>A0A317PGI2_9HYPH</name>
<dbReference type="AlphaFoldDB" id="A0A317PGI2"/>
<dbReference type="EMBL" id="QGTR01000004">
    <property type="protein sequence ID" value="PWV99134.1"/>
    <property type="molecule type" value="Genomic_DNA"/>
</dbReference>
<dbReference type="Pfam" id="PF00043">
    <property type="entry name" value="GST_C"/>
    <property type="match status" value="1"/>
</dbReference>
<dbReference type="Proteomes" id="UP000246352">
    <property type="component" value="Unassembled WGS sequence"/>
</dbReference>
<sequence>MTLKLYSHPLASYCWKPLIALYDNDIAFETVEVNLGDDASRSAFSAVWPLLKFPVLVDDDRGQTVIGSAAVIDYVDRFAAPPAPMIPADPDLGWQARMWDRLFDDHFQTPMQQMVGDALRSPRDRDAFGLGKARDELRAAYPVFEERLPADGWCLGEMFTLADCSALPALFWADTVEPFSADHPKLTAYLKRLKARPSAARVLKEAEPFFAWFPRDPKPRI</sequence>
<dbReference type="SFLD" id="SFLDG00358">
    <property type="entry name" value="Main_(cytGST)"/>
    <property type="match status" value="1"/>
</dbReference>
<evidence type="ECO:0000259" key="1">
    <source>
        <dbReference type="PROSITE" id="PS50404"/>
    </source>
</evidence>
<dbReference type="InterPro" id="IPR004045">
    <property type="entry name" value="Glutathione_S-Trfase_N"/>
</dbReference>
<dbReference type="SUPFAM" id="SSF52833">
    <property type="entry name" value="Thioredoxin-like"/>
    <property type="match status" value="1"/>
</dbReference>
<dbReference type="InterPro" id="IPR004046">
    <property type="entry name" value="GST_C"/>
</dbReference>
<dbReference type="InterPro" id="IPR010987">
    <property type="entry name" value="Glutathione-S-Trfase_C-like"/>
</dbReference>
<dbReference type="PROSITE" id="PS50405">
    <property type="entry name" value="GST_CTER"/>
    <property type="match status" value="1"/>
</dbReference>
<feature type="domain" description="GST C-terminal" evidence="2">
    <location>
        <begin position="89"/>
        <end position="220"/>
    </location>
</feature>
<dbReference type="InterPro" id="IPR036249">
    <property type="entry name" value="Thioredoxin-like_sf"/>
</dbReference>
<dbReference type="PROSITE" id="PS50404">
    <property type="entry name" value="GST_NTER"/>
    <property type="match status" value="1"/>
</dbReference>
<reference evidence="3 4" key="1">
    <citation type="submission" date="2018-05" db="EMBL/GenBank/DDBJ databases">
        <title>Genomic Encyclopedia of Type Strains, Phase IV (KMG-IV): sequencing the most valuable type-strain genomes for metagenomic binning, comparative biology and taxonomic classification.</title>
        <authorList>
            <person name="Goeker M."/>
        </authorList>
    </citation>
    <scope>NUCLEOTIDE SEQUENCE [LARGE SCALE GENOMIC DNA]</scope>
    <source>
        <strain evidence="3 4">DSM 16791</strain>
    </source>
</reference>
<keyword evidence="4" id="KW-1185">Reference proteome</keyword>
<dbReference type="CDD" id="cd00299">
    <property type="entry name" value="GST_C_family"/>
    <property type="match status" value="1"/>
</dbReference>
<evidence type="ECO:0000313" key="4">
    <source>
        <dbReference type="Proteomes" id="UP000246352"/>
    </source>
</evidence>
<dbReference type="InterPro" id="IPR036282">
    <property type="entry name" value="Glutathione-S-Trfase_C_sf"/>
</dbReference>
<dbReference type="Gene3D" id="3.40.30.10">
    <property type="entry name" value="Glutaredoxin"/>
    <property type="match status" value="1"/>
</dbReference>
<dbReference type="SUPFAM" id="SSF47616">
    <property type="entry name" value="GST C-terminal domain-like"/>
    <property type="match status" value="1"/>
</dbReference>
<dbReference type="PANTHER" id="PTHR44051">
    <property type="entry name" value="GLUTATHIONE S-TRANSFERASE-RELATED"/>
    <property type="match status" value="1"/>
</dbReference>
<dbReference type="Pfam" id="PF13417">
    <property type="entry name" value="GST_N_3"/>
    <property type="match status" value="1"/>
</dbReference>
<dbReference type="SFLD" id="SFLDS00019">
    <property type="entry name" value="Glutathione_Transferase_(cytos"/>
    <property type="match status" value="1"/>
</dbReference>
<evidence type="ECO:0000259" key="2">
    <source>
        <dbReference type="PROSITE" id="PS50405"/>
    </source>
</evidence>
<keyword evidence="3" id="KW-0808">Transferase</keyword>